<dbReference type="GO" id="GO:0000978">
    <property type="term" value="F:RNA polymerase II cis-regulatory region sequence-specific DNA binding"/>
    <property type="evidence" value="ECO:0007669"/>
    <property type="project" value="TreeGrafter"/>
</dbReference>
<gene>
    <name evidence="6" type="primary">Cnig_chr_II.g7095</name>
    <name evidence="6" type="ORF">B9Z55_007095</name>
</gene>
<dbReference type="InterPro" id="IPR051649">
    <property type="entry name" value="CUT_Homeobox"/>
</dbReference>
<evidence type="ECO:0000313" key="7">
    <source>
        <dbReference type="Proteomes" id="UP000230233"/>
    </source>
</evidence>
<dbReference type="STRING" id="1611254.A0A2G5V820"/>
<dbReference type="GO" id="GO:0000981">
    <property type="term" value="F:DNA-binding transcription factor activity, RNA polymerase II-specific"/>
    <property type="evidence" value="ECO:0007669"/>
    <property type="project" value="TreeGrafter"/>
</dbReference>
<dbReference type="PANTHER" id="PTHR14057">
    <property type="entry name" value="TRANSCRIPTION FACTOR ONECUT"/>
    <property type="match status" value="1"/>
</dbReference>
<dbReference type="EMBL" id="PDUG01000002">
    <property type="protein sequence ID" value="PIC47923.1"/>
    <property type="molecule type" value="Genomic_DNA"/>
</dbReference>
<feature type="DNA-binding region" description="Homeobox" evidence="2">
    <location>
        <begin position="196"/>
        <end position="255"/>
    </location>
</feature>
<evidence type="ECO:0000256" key="1">
    <source>
        <dbReference type="ARBA" id="ARBA00004123"/>
    </source>
</evidence>
<comment type="caution">
    <text evidence="6">The sequence shown here is derived from an EMBL/GenBank/DDBJ whole genome shotgun (WGS) entry which is preliminary data.</text>
</comment>
<dbReference type="Pfam" id="PF00046">
    <property type="entry name" value="Homeodomain"/>
    <property type="match status" value="2"/>
</dbReference>
<dbReference type="CDD" id="cd00086">
    <property type="entry name" value="homeodomain"/>
    <property type="match status" value="1"/>
</dbReference>
<evidence type="ECO:0000259" key="5">
    <source>
        <dbReference type="PROSITE" id="PS50071"/>
    </source>
</evidence>
<feature type="compositionally biased region" description="Low complexity" evidence="4">
    <location>
        <begin position="92"/>
        <end position="106"/>
    </location>
</feature>
<dbReference type="AlphaFoldDB" id="A0A2G5V820"/>
<evidence type="ECO:0000256" key="3">
    <source>
        <dbReference type="RuleBase" id="RU000682"/>
    </source>
</evidence>
<keyword evidence="7" id="KW-1185">Reference proteome</keyword>
<feature type="region of interest" description="Disordered" evidence="4">
    <location>
        <begin position="1"/>
        <end position="142"/>
    </location>
</feature>
<dbReference type="Gene3D" id="1.10.10.60">
    <property type="entry name" value="Homeodomain-like"/>
    <property type="match status" value="2"/>
</dbReference>
<feature type="compositionally biased region" description="Polar residues" evidence="4">
    <location>
        <begin position="1"/>
        <end position="12"/>
    </location>
</feature>
<evidence type="ECO:0000256" key="4">
    <source>
        <dbReference type="SAM" id="MobiDB-lite"/>
    </source>
</evidence>
<dbReference type="SUPFAM" id="SSF46689">
    <property type="entry name" value="Homeodomain-like"/>
    <property type="match status" value="2"/>
</dbReference>
<keyword evidence="2 3" id="KW-0371">Homeobox</keyword>
<feature type="domain" description="Homeobox" evidence="5">
    <location>
        <begin position="136"/>
        <end position="196"/>
    </location>
</feature>
<feature type="region of interest" description="Disordered" evidence="4">
    <location>
        <begin position="843"/>
        <end position="863"/>
    </location>
</feature>
<feature type="region of interest" description="Disordered" evidence="4">
    <location>
        <begin position="645"/>
        <end position="689"/>
    </location>
</feature>
<feature type="domain" description="Homeobox" evidence="5">
    <location>
        <begin position="194"/>
        <end position="254"/>
    </location>
</feature>
<evidence type="ECO:0000313" key="6">
    <source>
        <dbReference type="EMBL" id="PIC47923.1"/>
    </source>
</evidence>
<feature type="compositionally biased region" description="Basic residues" evidence="4">
    <location>
        <begin position="128"/>
        <end position="141"/>
    </location>
</feature>
<feature type="compositionally biased region" description="Polar residues" evidence="4">
    <location>
        <begin position="649"/>
        <end position="661"/>
    </location>
</feature>
<dbReference type="Proteomes" id="UP000230233">
    <property type="component" value="Chromosome II"/>
</dbReference>
<reference evidence="7" key="1">
    <citation type="submission" date="2017-10" db="EMBL/GenBank/DDBJ databases">
        <title>Rapid genome shrinkage in a self-fertile nematode reveals novel sperm competition proteins.</title>
        <authorList>
            <person name="Yin D."/>
            <person name="Schwarz E.M."/>
            <person name="Thomas C.G."/>
            <person name="Felde R.L."/>
            <person name="Korf I.F."/>
            <person name="Cutter A.D."/>
            <person name="Schartner C.M."/>
            <person name="Ralston E.J."/>
            <person name="Meyer B.J."/>
            <person name="Haag E.S."/>
        </authorList>
    </citation>
    <scope>NUCLEOTIDE SEQUENCE [LARGE SCALE GENOMIC DNA]</scope>
    <source>
        <strain evidence="7">JU1422</strain>
    </source>
</reference>
<dbReference type="GO" id="GO:0005634">
    <property type="term" value="C:nucleus"/>
    <property type="evidence" value="ECO:0007669"/>
    <property type="project" value="UniProtKB-SubCell"/>
</dbReference>
<comment type="subcellular location">
    <subcellularLocation>
        <location evidence="1 2 3">Nucleus</location>
    </subcellularLocation>
</comment>
<dbReference type="PANTHER" id="PTHR14057:SF32">
    <property type="entry name" value="HOMEOBOX PROTEIN CEH-21-RELATED"/>
    <property type="match status" value="1"/>
</dbReference>
<dbReference type="OrthoDB" id="4187154at2759"/>
<proteinExistence type="predicted"/>
<feature type="region of interest" description="Disordered" evidence="4">
    <location>
        <begin position="487"/>
        <end position="555"/>
    </location>
</feature>
<feature type="region of interest" description="Disordered" evidence="4">
    <location>
        <begin position="869"/>
        <end position="888"/>
    </location>
</feature>
<dbReference type="InterPro" id="IPR001356">
    <property type="entry name" value="HD"/>
</dbReference>
<keyword evidence="2 3" id="KW-0238">DNA-binding</keyword>
<evidence type="ECO:0000256" key="2">
    <source>
        <dbReference type="PROSITE-ProRule" id="PRU00108"/>
    </source>
</evidence>
<protein>
    <recommendedName>
        <fullName evidence="5">Homeobox domain-containing protein</fullName>
    </recommendedName>
</protein>
<accession>A0A2G5V820</accession>
<name>A0A2G5V820_9PELO</name>
<keyword evidence="2 3" id="KW-0539">Nucleus</keyword>
<sequence>MSSDNVLSTSLAKRTRKAPAPGASKGPNPKRRTLVDSSESEPEVDLRESRPRRKSAKYAIHHESDSELDDSPMKRKSGNIRRTEDSKEDESSSSSSSSLESDSDASIFEYETEDEQPMEPSQPSSSKRERRRKRTDKKRGTKVTFTAERNQVLLAAFNQNPYPSLDQRNKLADETKLTEIQINSWFARKRKRSENLLKKRIFFTEQQKAKLNEAFAASRIPEESVISSLVSDLQLSRTQVTAYFRMRRFKNPPKTLPREEAEPILLEFIRENPKCRGFKSEELSERTGWRRDEIKNFFEKYRRENGAAAPLRTKKTSKYGPLPEEEAHPILLEVFAQNPDFTDYNNTELTQKIRWPYRRINHWFVQQRKLKNQKILTRFDRIMETVFQKKQFLRFRNTTLEEQTGRSWKVIMGWLRMKRKNTLESFFKKEISVLPEEMANFERLYQKYEAYADEDKVYQIGMKEDVFCRDVADYFIERQRVLDELQGGTRDGNVEEEEEDELANDRDAHEEDQNDPELDYEVDKEVESTDEEMHDQFEDRGGEEDNEEVRGQVDQEVTIGEDLPSKSNCEMGEEGQGVQAVVNQEATELEMDNPHENPVVEVEEDQIEPELDYHVDYVEPVARQEAVEFDHPPIDEDLHGQMEGPVEQMETSTDLCNPSSSHRLRKPDNEGQSSSAMNQDMSNQAMHPSRDGSKIVLWSVNTNNLCSSNQSNVNSNPRQQNYRSQRDYYQEQILGKLFEKQQFLGREKKELCRRTGCREKFLSQWFRKNRMAVLRSFFKKEVPALPEEMANFERIFNSYEFENYVLADVIFRIETTENIYGDDFASYLCERKMITEELKQRVGDQLEENEEGQVEEGSVDQREQNGQVEFDHPQEAHLIGPEDETREEEDVQPVVSQEAVEPETENGQIEFENQQLASIHGEEHDFQPVVPQEAVQMEFENDGIEFDNPRNAPLIEERHSQQVEGPVADQQIPGDVKRETPEIDVKNVERLRTPVKQEMWEAIENVEEDEEEEVEQLIVFDVIDRNTPQEIESLGPVTILRVQTSFEDLQPYLEDLVGIPEIGYARKSEIVENKRRLNADWESLTLPFNCSLNYLGWSEVQVKEFFCQILPPETIRKLVEKVSAGCWLYMFQETEKSYFKRLNKRGLIIDWNQFLTICQEIKKIERFES</sequence>
<dbReference type="InterPro" id="IPR009057">
    <property type="entry name" value="Homeodomain-like_sf"/>
</dbReference>
<feature type="compositionally biased region" description="Polar residues" evidence="4">
    <location>
        <begin position="670"/>
        <end position="686"/>
    </location>
</feature>
<dbReference type="SMART" id="SM00389">
    <property type="entry name" value="HOX"/>
    <property type="match status" value="4"/>
</dbReference>
<dbReference type="PROSITE" id="PS50071">
    <property type="entry name" value="HOMEOBOX_2"/>
    <property type="match status" value="2"/>
</dbReference>
<feature type="DNA-binding region" description="Homeobox" evidence="2">
    <location>
        <begin position="138"/>
        <end position="197"/>
    </location>
</feature>
<feature type="compositionally biased region" description="Acidic residues" evidence="4">
    <location>
        <begin position="845"/>
        <end position="858"/>
    </location>
</feature>
<organism evidence="6 7">
    <name type="scientific">Caenorhabditis nigoni</name>
    <dbReference type="NCBI Taxonomy" id="1611254"/>
    <lineage>
        <taxon>Eukaryota</taxon>
        <taxon>Metazoa</taxon>
        <taxon>Ecdysozoa</taxon>
        <taxon>Nematoda</taxon>
        <taxon>Chromadorea</taxon>
        <taxon>Rhabditida</taxon>
        <taxon>Rhabditina</taxon>
        <taxon>Rhabditomorpha</taxon>
        <taxon>Rhabditoidea</taxon>
        <taxon>Rhabditidae</taxon>
        <taxon>Peloderinae</taxon>
        <taxon>Caenorhabditis</taxon>
    </lineage>
</organism>